<reference evidence="2" key="3">
    <citation type="journal article" date="2016" name="Arch. Virol.">
        <title>The comparative analysis of complete genome sequences from two South African betabaculoviruses: Phthorimaea operculella granulovirus and Plutella xylostella granulovirus.</title>
        <authorList>
            <person name="Jukes M.D."/>
            <person name="Motsoeneng B.M."/>
            <person name="Knox C.M."/>
            <person name="Hill M.P."/>
            <person name="Moore S.D."/>
        </authorList>
    </citation>
    <scope>NUCLEOTIDE SEQUENCE</scope>
    <source>
        <strain evidence="2">SA</strain>
    </source>
</reference>
<accession>Q8JRX4</accession>
<dbReference type="EMBL" id="MK033568">
    <property type="protein sequence ID" value="QBH66310.1"/>
    <property type="molecule type" value="Genomic_DNA"/>
</dbReference>
<evidence type="ECO:0000313" key="11">
    <source>
        <dbReference type="EMBL" id="QBH66960.1"/>
    </source>
</evidence>
<evidence type="ECO:0000313" key="4">
    <source>
        <dbReference type="EMBL" id="QBH66050.1"/>
    </source>
</evidence>
<dbReference type="EMBL" id="MK033572">
    <property type="protein sequence ID" value="QBH66830.1"/>
    <property type="molecule type" value="Genomic_DNA"/>
</dbReference>
<evidence type="ECO:0008006" key="16">
    <source>
        <dbReference type="Google" id="ProtNLM"/>
    </source>
</evidence>
<evidence type="ECO:0000313" key="3">
    <source>
        <dbReference type="EMBL" id="QBH65920.1"/>
    </source>
</evidence>
<dbReference type="EMBL" id="MK033575">
    <property type="protein sequence ID" value="QBH67219.1"/>
    <property type="molecule type" value="Genomic_DNA"/>
</dbReference>
<dbReference type="EMBL" id="MK033573">
    <property type="protein sequence ID" value="QBH66960.1"/>
    <property type="molecule type" value="Genomic_DNA"/>
</dbReference>
<evidence type="ECO:0000313" key="6">
    <source>
        <dbReference type="EMBL" id="QBH66310.1"/>
    </source>
</evidence>
<evidence type="ECO:0000313" key="7">
    <source>
        <dbReference type="EMBL" id="QBH66440.1"/>
    </source>
</evidence>
<evidence type="ECO:0000313" key="2">
    <source>
        <dbReference type="EMBL" id="ANY57474.1"/>
    </source>
</evidence>
<dbReference type="OrthoDB" id="8905at10239"/>
<dbReference type="EMBL" id="MK033566">
    <property type="protein sequence ID" value="QBH66050.1"/>
    <property type="molecule type" value="Genomic_DNA"/>
</dbReference>
<dbReference type="EMBL" id="AF499596">
    <property type="protein sequence ID" value="AAM70283.1"/>
    <property type="molecule type" value="Genomic_DNA"/>
</dbReference>
<organism evidence="1 15">
    <name type="scientific">Phthorimaea operculella granulovirus</name>
    <dbReference type="NCBI Taxonomy" id="192584"/>
    <lineage>
        <taxon>Viruses</taxon>
        <taxon>Viruses incertae sedis</taxon>
        <taxon>Naldaviricetes</taxon>
        <taxon>Lefavirales</taxon>
        <taxon>Baculoviridae</taxon>
        <taxon>Betabaculovirus</taxon>
        <taxon>Betabaculovirus phoperculellae</taxon>
    </lineage>
</organism>
<evidence type="ECO:0000313" key="13">
    <source>
        <dbReference type="EMBL" id="QBH67219.1"/>
    </source>
</evidence>
<dbReference type="EMBL" id="MK033576">
    <property type="protein sequence ID" value="QBH67349.1"/>
    <property type="molecule type" value="Genomic_DNA"/>
</dbReference>
<dbReference type="KEGG" id="vg:949316"/>
<dbReference type="EMBL" id="MK033570">
    <property type="protein sequence ID" value="QBH66570.1"/>
    <property type="molecule type" value="Genomic_DNA"/>
</dbReference>
<evidence type="ECO:0000313" key="8">
    <source>
        <dbReference type="EMBL" id="QBH66570.1"/>
    </source>
</evidence>
<dbReference type="Proteomes" id="UP000202706">
    <property type="component" value="Segment"/>
</dbReference>
<evidence type="ECO:0000313" key="12">
    <source>
        <dbReference type="EMBL" id="QBH67089.1"/>
    </source>
</evidence>
<dbReference type="Pfam" id="PF05214">
    <property type="entry name" value="Baculo_p33"/>
    <property type="match status" value="1"/>
</dbReference>
<gene>
    <name evidence="1" type="primary">PhopGV085</name>
    <name evidence="2" type="ORF">PhopGVgp085</name>
</gene>
<dbReference type="EMBL" id="MK033565">
    <property type="protein sequence ID" value="QBH65920.1"/>
    <property type="molecule type" value="Genomic_DNA"/>
</dbReference>
<reference evidence="3" key="4">
    <citation type="journal article" date="2019" name="J. Gen. Virol.">
        <title>Elucidating the genetic diversity of Phthorimaea operculella granulovirus (PhopGV).</title>
        <authorList>
            <person name="Larem A."/>
            <person name="Ben-Tiba S."/>
            <person name="Wennmann J.T."/>
            <person name="Gueli Alletti G."/>
            <person name="Jehle J.A."/>
        </authorList>
    </citation>
    <scope>NUCLEOTIDE SEQUENCE</scope>
    <source>
        <strain evidence="3">PhopGV-CR3.1</strain>
        <strain evidence="4">PhopGV-CR5.1</strain>
        <strain evidence="5">PhopGV-GR1.1</strain>
        <strain evidence="6">PhopGV-GR1.2</strain>
        <strain evidence="7">PhopGV-GR2.1</strain>
        <strain evidence="8">PhopGV-IT1.1</strain>
        <strain evidence="9">PhopGV-LS1.1</strain>
        <strain evidence="10">PhopGV-LS1.2</strain>
        <strain evidence="11">PhopGV-LS2.1</strain>
        <strain evidence="12">PhopGV-LS3.1</strain>
        <strain evidence="13">PhopGV-R</strain>
        <strain evidence="14">PhopGV-Ym.1</strain>
    </source>
</reference>
<reference evidence="1" key="2">
    <citation type="submission" date="2002-04" db="EMBL/GenBank/DDBJ databases">
        <title>The complete sequence of the potato tuber moth, Phthorimaea operculella, granulovirus.</title>
        <authorList>
            <person name="Croizier L."/>
            <person name="Taha A."/>
            <person name="Croizier G."/>
            <person name="Lopez Ferber M."/>
        </authorList>
    </citation>
    <scope>NUCLEOTIDE SEQUENCE</scope>
</reference>
<evidence type="ECO:0000313" key="14">
    <source>
        <dbReference type="EMBL" id="QBH67349.1"/>
    </source>
</evidence>
<protein>
    <recommendedName>
        <fullName evidence="16">P33</fullName>
    </recommendedName>
</protein>
<evidence type="ECO:0000313" key="9">
    <source>
        <dbReference type="EMBL" id="QBH66700.1"/>
    </source>
</evidence>
<evidence type="ECO:0000313" key="10">
    <source>
        <dbReference type="EMBL" id="QBH66830.1"/>
    </source>
</evidence>
<keyword evidence="15" id="KW-1185">Reference proteome</keyword>
<sequence>MLVETQTVLRYKESFSLFVYRILDMVRMAPSHELRNTLKNEVRFLYGLLRMIKDVDTTQASIDELIEWSAVLGSDIPLDVFKDMYTDKLKRLNLSKFEPQKFVFTFSTIWDCIHLLCLMCDDAIINRHNDSYENILSFVRNLKWVYYNIFIVLFCPVCARHYLTVNTFPFELERIEIALYREHMGEPIQMVDECINRSQSHKNVLYRHHLVYVSMLFHNHVNGYRPIQHKKDDLNRFQRMEWGIYKNLLGLK</sequence>
<dbReference type="RefSeq" id="NP_663250.1">
    <property type="nucleotide sequence ID" value="NC_004062.1"/>
</dbReference>
<dbReference type="InterPro" id="IPR007879">
    <property type="entry name" value="Baculo_p33"/>
</dbReference>
<dbReference type="EMBL" id="MK033567">
    <property type="protein sequence ID" value="QBH66180.1"/>
    <property type="molecule type" value="Genomic_DNA"/>
</dbReference>
<dbReference type="EMBL" id="MK033569">
    <property type="protein sequence ID" value="QBH66440.1"/>
    <property type="molecule type" value="Genomic_DNA"/>
</dbReference>
<reference evidence="15" key="1">
    <citation type="journal article" date="2000" name="Virus Genes">
        <title>Comparative analysis of the granulin regions of the Phthorimaea operculella and Spodoptera littoralis granuloviruses.</title>
        <authorList>
            <person name="Taha A."/>
            <person name="Nour-El-Din A."/>
            <person name="Croizier L."/>
            <person name="Ferber M.L."/>
            <person name="Croizier G."/>
        </authorList>
    </citation>
    <scope>NUCLEOTIDE SEQUENCE [LARGE SCALE GENOMIC DNA]</scope>
</reference>
<dbReference type="GeneID" id="949316"/>
<name>Q8JRX4_9BBAC</name>
<dbReference type="EMBL" id="MK033571">
    <property type="protein sequence ID" value="QBH66700.1"/>
    <property type="molecule type" value="Genomic_DNA"/>
</dbReference>
<dbReference type="EMBL" id="MK033574">
    <property type="protein sequence ID" value="QBH67089.1"/>
    <property type="molecule type" value="Genomic_DNA"/>
</dbReference>
<proteinExistence type="predicted"/>
<evidence type="ECO:0000313" key="1">
    <source>
        <dbReference type="EMBL" id="AAM70283.1"/>
    </source>
</evidence>
<dbReference type="EMBL" id="KU666536">
    <property type="protein sequence ID" value="ANY57474.1"/>
    <property type="molecule type" value="Genomic_DNA"/>
</dbReference>
<evidence type="ECO:0000313" key="5">
    <source>
        <dbReference type="EMBL" id="QBH66180.1"/>
    </source>
</evidence>
<evidence type="ECO:0000313" key="15">
    <source>
        <dbReference type="Proteomes" id="UP000202706"/>
    </source>
</evidence>